<dbReference type="AlphaFoldDB" id="A0A2S5A766"/>
<dbReference type="RefSeq" id="WP_103788084.1">
    <property type="nucleotide sequence ID" value="NZ_PQVF01000003.1"/>
</dbReference>
<evidence type="ECO:0000256" key="4">
    <source>
        <dbReference type="ARBA" id="ARBA00022705"/>
    </source>
</evidence>
<dbReference type="InterPro" id="IPR004013">
    <property type="entry name" value="PHP_dom"/>
</dbReference>
<dbReference type="PANTHER" id="PTHR32294">
    <property type="entry name" value="DNA POLYMERASE III SUBUNIT ALPHA"/>
    <property type="match status" value="1"/>
</dbReference>
<keyword evidence="2" id="KW-0808">Transferase</keyword>
<dbReference type="EC" id="2.7.7.7" evidence="1"/>
<dbReference type="InterPro" id="IPR040982">
    <property type="entry name" value="DNA_pol3_finger"/>
</dbReference>
<organism evidence="8 9">
    <name type="scientific">Solitalea longa</name>
    <dbReference type="NCBI Taxonomy" id="2079460"/>
    <lineage>
        <taxon>Bacteria</taxon>
        <taxon>Pseudomonadati</taxon>
        <taxon>Bacteroidota</taxon>
        <taxon>Sphingobacteriia</taxon>
        <taxon>Sphingobacteriales</taxon>
        <taxon>Sphingobacteriaceae</taxon>
        <taxon>Solitalea</taxon>
    </lineage>
</organism>
<dbReference type="Pfam" id="PF17657">
    <property type="entry name" value="DNA_pol3_finger"/>
    <property type="match status" value="1"/>
</dbReference>
<evidence type="ECO:0000256" key="2">
    <source>
        <dbReference type="ARBA" id="ARBA00022679"/>
    </source>
</evidence>
<dbReference type="InterPro" id="IPR004805">
    <property type="entry name" value="DnaE2/DnaE/PolC"/>
</dbReference>
<dbReference type="Pfam" id="PF07733">
    <property type="entry name" value="DNA_pol3_alpha"/>
    <property type="match status" value="1"/>
</dbReference>
<evidence type="ECO:0000256" key="6">
    <source>
        <dbReference type="ARBA" id="ARBA00049244"/>
    </source>
</evidence>
<gene>
    <name evidence="8" type="ORF">C3K47_05365</name>
</gene>
<comment type="caution">
    <text evidence="8">The sequence shown here is derived from an EMBL/GenBank/DDBJ whole genome shotgun (WGS) entry which is preliminary data.</text>
</comment>
<evidence type="ECO:0000259" key="7">
    <source>
        <dbReference type="SMART" id="SM00481"/>
    </source>
</evidence>
<keyword evidence="4" id="KW-0235">DNA replication</keyword>
<keyword evidence="5" id="KW-0239">DNA-directed DNA polymerase</keyword>
<protein>
    <recommendedName>
        <fullName evidence="1">DNA-directed DNA polymerase</fullName>
        <ecNumber evidence="1">2.7.7.7</ecNumber>
    </recommendedName>
</protein>
<keyword evidence="3" id="KW-0548">Nucleotidyltransferase</keyword>
<dbReference type="GO" id="GO:0003887">
    <property type="term" value="F:DNA-directed DNA polymerase activity"/>
    <property type="evidence" value="ECO:0007669"/>
    <property type="project" value="UniProtKB-KW"/>
</dbReference>
<dbReference type="InterPro" id="IPR029460">
    <property type="entry name" value="DNAPol_HHH"/>
</dbReference>
<dbReference type="NCBIfam" id="TIGR00594">
    <property type="entry name" value="polc"/>
    <property type="match status" value="1"/>
</dbReference>
<evidence type="ECO:0000313" key="9">
    <source>
        <dbReference type="Proteomes" id="UP000236893"/>
    </source>
</evidence>
<name>A0A2S5A766_9SPHI</name>
<dbReference type="EMBL" id="PQVF01000003">
    <property type="protein sequence ID" value="POY37953.1"/>
    <property type="molecule type" value="Genomic_DNA"/>
</dbReference>
<keyword evidence="9" id="KW-1185">Reference proteome</keyword>
<evidence type="ECO:0000256" key="1">
    <source>
        <dbReference type="ARBA" id="ARBA00012417"/>
    </source>
</evidence>
<reference evidence="8 9" key="1">
    <citation type="submission" date="2018-01" db="EMBL/GenBank/DDBJ databases">
        <authorList>
            <person name="Gaut B.S."/>
            <person name="Morton B.R."/>
            <person name="Clegg M.T."/>
            <person name="Duvall M.R."/>
        </authorList>
    </citation>
    <scope>NUCLEOTIDE SEQUENCE [LARGE SCALE GENOMIC DNA]</scope>
    <source>
        <strain evidence="8 9">HR-AV</strain>
    </source>
</reference>
<dbReference type="InterPro" id="IPR011708">
    <property type="entry name" value="DNA_pol3_alpha_NTPase_dom"/>
</dbReference>
<dbReference type="Proteomes" id="UP000236893">
    <property type="component" value="Unassembled WGS sequence"/>
</dbReference>
<dbReference type="Gene3D" id="1.10.150.870">
    <property type="match status" value="1"/>
</dbReference>
<dbReference type="SMART" id="SM00481">
    <property type="entry name" value="POLIIIAc"/>
    <property type="match status" value="1"/>
</dbReference>
<sequence length="979" mass="113748">MYLNCHSWYSLRYGTFDIERLVELAKLNKIECLTLTDINNSTGSWEFVEKCEKAGIKPLVGIEFRRDGKLLYIGIAKNNEGFRELNEFLTTYNLSKNELPDQPADFLNAYIIYPLGSRDECLLKENEYIGIRATELNKLFGKPLERLRNKLLVLHPVTFENKQGRFLHAHLRAIDFNTLFSKLQKEDVALENEFMVPNEELQQQFRSYLFILENTQRLIDSCELNFNFKESKNKKLFTENAWQDQELLRKYAYDGMIYRYGNNSPDAKKRIEKELAIINSQGFAAYFLITHDMISYTRNKGFYHVGRGSGANSIVAYCMQITDVDPLDLDLYFERFLNPKRSVPPDFDIDYSWDQRDAVHEYLFNKYGKDHTALLGTVSTFQRSAAIRELSKVYGLPKEEIDEFADFPHKVWDRNELTRKIKRLSESMMNMPNQRSIHAGGVLIAEKSLTYYTALDLPPKGLPTVQWDMYAAETINFEKYDILSQRGIGHIKEAVDIIQQNRGVSIDIHNVPKLKNDARVKQQLKSGDSIGCFYVESPAMRGLLKKLHCDDYLTLVAASSIIRPGVAKSGMMRQYIQRYHQPDKIEYLHPVMKEQLEETFGVMVYQEDVLKVCHHYAGLDLADADVLRRAMSGKYRSKAEFERIVQRFFEGSKELDRPDDVTQEVWRQVESFAGYSFSKAHSASYAVESFQSLYLKTYYPKEFMVAVINNFGGFYRTWVYVHEAKKAGCVILNPCVNESERFTCIKGADVYLGFIHISNLESKYAELIPQEREKHGPYLNLEDFITRTQITLEQILLLIRLNALRFTRKTKKELLWEVYNYLGHQKAHKDEPRLFNPPAKNYQLPVLEHSMLEDAFDEMELLGFPVTMDHFDLLQTNYRGHVFTRDLINHVGKKVKMLGNFVAYKPVKTVKKEMMYFGTFFDVKGDFFDTTHFPGSTPEMPFKGGGCYLILGKVVEEFGFPSLEVEKFAKLPTVKDPRY</sequence>
<dbReference type="InterPro" id="IPR003141">
    <property type="entry name" value="Pol/His_phosphatase_N"/>
</dbReference>
<evidence type="ECO:0000256" key="5">
    <source>
        <dbReference type="ARBA" id="ARBA00022932"/>
    </source>
</evidence>
<feature type="domain" description="Polymerase/histidinol phosphatase N-terminal" evidence="7">
    <location>
        <begin position="1"/>
        <end position="68"/>
    </location>
</feature>
<dbReference type="SUPFAM" id="SSF89550">
    <property type="entry name" value="PHP domain-like"/>
    <property type="match status" value="1"/>
</dbReference>
<dbReference type="GO" id="GO:0006260">
    <property type="term" value="P:DNA replication"/>
    <property type="evidence" value="ECO:0007669"/>
    <property type="project" value="UniProtKB-KW"/>
</dbReference>
<dbReference type="Pfam" id="PF02811">
    <property type="entry name" value="PHP"/>
    <property type="match status" value="1"/>
</dbReference>
<dbReference type="OrthoDB" id="9803237at2"/>
<dbReference type="GO" id="GO:0008408">
    <property type="term" value="F:3'-5' exonuclease activity"/>
    <property type="evidence" value="ECO:0007669"/>
    <property type="project" value="InterPro"/>
</dbReference>
<dbReference type="InterPro" id="IPR016195">
    <property type="entry name" value="Pol/histidinol_Pase-like"/>
</dbReference>
<evidence type="ECO:0000313" key="8">
    <source>
        <dbReference type="EMBL" id="POY37953.1"/>
    </source>
</evidence>
<accession>A0A2S5A766</accession>
<evidence type="ECO:0000256" key="3">
    <source>
        <dbReference type="ARBA" id="ARBA00022695"/>
    </source>
</evidence>
<dbReference type="Pfam" id="PF14579">
    <property type="entry name" value="HHH_6"/>
    <property type="match status" value="1"/>
</dbReference>
<proteinExistence type="predicted"/>
<comment type="catalytic activity">
    <reaction evidence="6">
        <text>DNA(n) + a 2'-deoxyribonucleoside 5'-triphosphate = DNA(n+1) + diphosphate</text>
        <dbReference type="Rhea" id="RHEA:22508"/>
        <dbReference type="Rhea" id="RHEA-COMP:17339"/>
        <dbReference type="Rhea" id="RHEA-COMP:17340"/>
        <dbReference type="ChEBI" id="CHEBI:33019"/>
        <dbReference type="ChEBI" id="CHEBI:61560"/>
        <dbReference type="ChEBI" id="CHEBI:173112"/>
        <dbReference type="EC" id="2.7.7.7"/>
    </reaction>
</comment>
<dbReference type="Gene3D" id="3.20.20.140">
    <property type="entry name" value="Metal-dependent hydrolases"/>
    <property type="match status" value="1"/>
</dbReference>